<dbReference type="PRINTS" id="PR00039">
    <property type="entry name" value="HTHLYSR"/>
</dbReference>
<dbReference type="PROSITE" id="PS50931">
    <property type="entry name" value="HTH_LYSR"/>
    <property type="match status" value="1"/>
</dbReference>
<dbReference type="FunFam" id="1.10.10.10:FF:000001">
    <property type="entry name" value="LysR family transcriptional regulator"/>
    <property type="match status" value="1"/>
</dbReference>
<dbReference type="AlphaFoldDB" id="A0A2W5MN04"/>
<evidence type="ECO:0000259" key="5">
    <source>
        <dbReference type="PROSITE" id="PS50931"/>
    </source>
</evidence>
<comment type="caution">
    <text evidence="6">The sequence shown here is derived from an EMBL/GenBank/DDBJ whole genome shotgun (WGS) entry which is preliminary data.</text>
</comment>
<reference evidence="6 7" key="1">
    <citation type="submission" date="2017-08" db="EMBL/GenBank/DDBJ databases">
        <title>Infants hospitalized years apart are colonized by the same room-sourced microbial strains.</title>
        <authorList>
            <person name="Brooks B."/>
            <person name="Olm M.R."/>
            <person name="Firek B.A."/>
            <person name="Baker R."/>
            <person name="Thomas B.C."/>
            <person name="Morowitz M.J."/>
            <person name="Banfield J.F."/>
        </authorList>
    </citation>
    <scope>NUCLEOTIDE SEQUENCE [LARGE SCALE GENOMIC DNA]</scope>
    <source>
        <strain evidence="6">S2_005_003_R2_42</strain>
    </source>
</reference>
<dbReference type="InterPro" id="IPR005119">
    <property type="entry name" value="LysR_subst-bd"/>
</dbReference>
<proteinExistence type="inferred from homology"/>
<dbReference type="SUPFAM" id="SSF53850">
    <property type="entry name" value="Periplasmic binding protein-like II"/>
    <property type="match status" value="1"/>
</dbReference>
<dbReference type="InterPro" id="IPR050950">
    <property type="entry name" value="HTH-type_LysR_regulators"/>
</dbReference>
<sequence length="303" mass="33681">MELRHLRYFVTLAECLNFTRAAERVHVTQSTLSHQIRQLEEELGQPLFDRIGKRVVLTDAGERFLDFASRALGTVDQGIGALKASSADLAGELRIGATHTFNLGFIPECVATFLTRHPTARVIVEELSADDVSAKVTSDELDLGIAYRPATLDDLWFEPLYNEEMVLVVAADHPLARRKRVRLVELHRQQLVLLPREFATRTMLDECFRACGAEPLVVAEMNTLAPMIGLVARTRIGSIMAANAVTPQSGLKLVLLESPTPIRTPGILRKRGNRLEDGLMRSFSSIVRKLALSHSAKPQSPRR</sequence>
<dbReference type="InterPro" id="IPR036390">
    <property type="entry name" value="WH_DNA-bd_sf"/>
</dbReference>
<organism evidence="6 7">
    <name type="scientific">Rhodanobacter denitrificans</name>
    <dbReference type="NCBI Taxonomy" id="666685"/>
    <lineage>
        <taxon>Bacteria</taxon>
        <taxon>Pseudomonadati</taxon>
        <taxon>Pseudomonadota</taxon>
        <taxon>Gammaproteobacteria</taxon>
        <taxon>Lysobacterales</taxon>
        <taxon>Rhodanobacteraceae</taxon>
        <taxon>Rhodanobacter</taxon>
    </lineage>
</organism>
<evidence type="ECO:0000256" key="4">
    <source>
        <dbReference type="ARBA" id="ARBA00023163"/>
    </source>
</evidence>
<feature type="domain" description="HTH lysR-type" evidence="5">
    <location>
        <begin position="1"/>
        <end position="58"/>
    </location>
</feature>
<dbReference type="Proteomes" id="UP000249046">
    <property type="component" value="Unassembled WGS sequence"/>
</dbReference>
<keyword evidence="4" id="KW-0804">Transcription</keyword>
<dbReference type="GO" id="GO:0005829">
    <property type="term" value="C:cytosol"/>
    <property type="evidence" value="ECO:0007669"/>
    <property type="project" value="TreeGrafter"/>
</dbReference>
<dbReference type="EMBL" id="QFPO01000007">
    <property type="protein sequence ID" value="PZQ14870.1"/>
    <property type="molecule type" value="Genomic_DNA"/>
</dbReference>
<evidence type="ECO:0000256" key="3">
    <source>
        <dbReference type="ARBA" id="ARBA00023125"/>
    </source>
</evidence>
<protein>
    <submittedName>
        <fullName evidence="6">LysR family transcriptional regulator</fullName>
    </submittedName>
</protein>
<evidence type="ECO:0000256" key="2">
    <source>
        <dbReference type="ARBA" id="ARBA00023015"/>
    </source>
</evidence>
<dbReference type="Pfam" id="PF00126">
    <property type="entry name" value="HTH_1"/>
    <property type="match status" value="1"/>
</dbReference>
<dbReference type="Pfam" id="PF03466">
    <property type="entry name" value="LysR_substrate"/>
    <property type="match status" value="1"/>
</dbReference>
<dbReference type="Gene3D" id="3.40.190.290">
    <property type="match status" value="1"/>
</dbReference>
<evidence type="ECO:0000313" key="6">
    <source>
        <dbReference type="EMBL" id="PZQ14870.1"/>
    </source>
</evidence>
<accession>A0A2W5MN04</accession>
<dbReference type="InterPro" id="IPR036388">
    <property type="entry name" value="WH-like_DNA-bd_sf"/>
</dbReference>
<name>A0A2W5MN04_9GAMM</name>
<dbReference type="PANTHER" id="PTHR30419">
    <property type="entry name" value="HTH-TYPE TRANSCRIPTIONAL REGULATOR YBHD"/>
    <property type="match status" value="1"/>
</dbReference>
<dbReference type="Gene3D" id="1.10.10.10">
    <property type="entry name" value="Winged helix-like DNA-binding domain superfamily/Winged helix DNA-binding domain"/>
    <property type="match status" value="1"/>
</dbReference>
<evidence type="ECO:0000256" key="1">
    <source>
        <dbReference type="ARBA" id="ARBA00009437"/>
    </source>
</evidence>
<dbReference type="GO" id="GO:0003700">
    <property type="term" value="F:DNA-binding transcription factor activity"/>
    <property type="evidence" value="ECO:0007669"/>
    <property type="project" value="InterPro"/>
</dbReference>
<dbReference type="GO" id="GO:0003677">
    <property type="term" value="F:DNA binding"/>
    <property type="evidence" value="ECO:0007669"/>
    <property type="project" value="UniProtKB-KW"/>
</dbReference>
<dbReference type="InterPro" id="IPR000847">
    <property type="entry name" value="LysR_HTH_N"/>
</dbReference>
<gene>
    <name evidence="6" type="ORF">DI564_09505</name>
</gene>
<comment type="similarity">
    <text evidence="1">Belongs to the LysR transcriptional regulatory family.</text>
</comment>
<keyword evidence="3" id="KW-0238">DNA-binding</keyword>
<dbReference type="SUPFAM" id="SSF46785">
    <property type="entry name" value="Winged helix' DNA-binding domain"/>
    <property type="match status" value="1"/>
</dbReference>
<keyword evidence="2" id="KW-0805">Transcription regulation</keyword>
<evidence type="ECO:0000313" key="7">
    <source>
        <dbReference type="Proteomes" id="UP000249046"/>
    </source>
</evidence>